<feature type="domain" description="G-protein coupled receptors family 1 profile" evidence="11">
    <location>
        <begin position="93"/>
        <end position="336"/>
    </location>
</feature>
<feature type="transmembrane region" description="Helical" evidence="10">
    <location>
        <begin position="114"/>
        <end position="139"/>
    </location>
</feature>
<keyword evidence="4 10" id="KW-1133">Transmembrane helix</keyword>
<evidence type="ECO:0000256" key="8">
    <source>
        <dbReference type="ARBA" id="ARBA00023180"/>
    </source>
</evidence>
<dbReference type="GO" id="GO:0019722">
    <property type="term" value="P:calcium-mediated signaling"/>
    <property type="evidence" value="ECO:0007669"/>
    <property type="project" value="TreeGrafter"/>
</dbReference>
<dbReference type="Pfam" id="PF00001">
    <property type="entry name" value="7tm_1"/>
    <property type="match status" value="1"/>
</dbReference>
<keyword evidence="2" id="KW-1003">Cell membrane</keyword>
<dbReference type="SUPFAM" id="SSF81321">
    <property type="entry name" value="Family A G protein-coupled receptor-like"/>
    <property type="match status" value="1"/>
</dbReference>
<dbReference type="GO" id="GO:0016493">
    <property type="term" value="F:C-C chemokine receptor activity"/>
    <property type="evidence" value="ECO:0007669"/>
    <property type="project" value="TreeGrafter"/>
</dbReference>
<evidence type="ECO:0000256" key="10">
    <source>
        <dbReference type="SAM" id="Phobius"/>
    </source>
</evidence>
<organism evidence="12 13">
    <name type="scientific">Scleropages formosus</name>
    <name type="common">Asian bonytongue</name>
    <name type="synonym">Osteoglossum formosum</name>
    <dbReference type="NCBI Taxonomy" id="113540"/>
    <lineage>
        <taxon>Eukaryota</taxon>
        <taxon>Metazoa</taxon>
        <taxon>Chordata</taxon>
        <taxon>Craniata</taxon>
        <taxon>Vertebrata</taxon>
        <taxon>Euteleostomi</taxon>
        <taxon>Actinopterygii</taxon>
        <taxon>Neopterygii</taxon>
        <taxon>Teleostei</taxon>
        <taxon>Osteoglossocephala</taxon>
        <taxon>Osteoglossomorpha</taxon>
        <taxon>Osteoglossiformes</taxon>
        <taxon>Osteoglossidae</taxon>
        <taxon>Scleropages</taxon>
    </lineage>
</organism>
<evidence type="ECO:0000256" key="5">
    <source>
        <dbReference type="ARBA" id="ARBA00023040"/>
    </source>
</evidence>
<dbReference type="InterPro" id="IPR000276">
    <property type="entry name" value="GPCR_Rhodpsn"/>
</dbReference>
<comment type="subcellular location">
    <subcellularLocation>
        <location evidence="1">Cell membrane</location>
        <topology evidence="1">Multi-pass membrane protein</topology>
    </subcellularLocation>
</comment>
<keyword evidence="6 10" id="KW-0472">Membrane</keyword>
<evidence type="ECO:0000313" key="13">
    <source>
        <dbReference type="Proteomes" id="UP000694397"/>
    </source>
</evidence>
<keyword evidence="13" id="KW-1185">Reference proteome</keyword>
<dbReference type="PROSITE" id="PS50262">
    <property type="entry name" value="G_PROTEIN_RECEP_F1_2"/>
    <property type="match status" value="1"/>
</dbReference>
<dbReference type="PRINTS" id="PR00237">
    <property type="entry name" value="GPCRRHODOPSN"/>
</dbReference>
<feature type="transmembrane region" description="Helical" evidence="10">
    <location>
        <begin position="81"/>
        <end position="102"/>
    </location>
</feature>
<name>A0A8C9T1Q7_SCLFO</name>
<evidence type="ECO:0000256" key="3">
    <source>
        <dbReference type="ARBA" id="ARBA00022692"/>
    </source>
</evidence>
<reference evidence="12" key="3">
    <citation type="submission" date="2025-09" db="UniProtKB">
        <authorList>
            <consortium name="Ensembl"/>
        </authorList>
    </citation>
    <scope>IDENTIFICATION</scope>
</reference>
<keyword evidence="5" id="KW-0297">G-protein coupled receptor</keyword>
<accession>A0A8C9T1Q7</accession>
<dbReference type="FunFam" id="1.20.1070.10:FF:000109">
    <property type="entry name" value="Leukotriene B4 receptor"/>
    <property type="match status" value="1"/>
</dbReference>
<reference evidence="12 13" key="1">
    <citation type="submission" date="2019-04" db="EMBL/GenBank/DDBJ databases">
        <authorList>
            <consortium name="Wellcome Sanger Institute Data Sharing"/>
        </authorList>
    </citation>
    <scope>NUCLEOTIDE SEQUENCE [LARGE SCALE GENOMIC DNA]</scope>
</reference>
<dbReference type="OrthoDB" id="5968937at2759"/>
<dbReference type="PANTHER" id="PTHR10489">
    <property type="entry name" value="CELL ADHESION MOLECULE"/>
    <property type="match status" value="1"/>
</dbReference>
<evidence type="ECO:0000256" key="4">
    <source>
        <dbReference type="ARBA" id="ARBA00022989"/>
    </source>
</evidence>
<dbReference type="GO" id="GO:0007204">
    <property type="term" value="P:positive regulation of cytosolic calcium ion concentration"/>
    <property type="evidence" value="ECO:0007669"/>
    <property type="project" value="TreeGrafter"/>
</dbReference>
<evidence type="ECO:0000256" key="2">
    <source>
        <dbReference type="ARBA" id="ARBA00022475"/>
    </source>
</evidence>
<dbReference type="GO" id="GO:0019957">
    <property type="term" value="F:C-C chemokine binding"/>
    <property type="evidence" value="ECO:0007669"/>
    <property type="project" value="TreeGrafter"/>
</dbReference>
<dbReference type="Ensembl" id="ENSSFOT00015067579.1">
    <property type="protein sequence ID" value="ENSSFOP00015047275.1"/>
    <property type="gene ID" value="ENSSFOG00015024308.1"/>
</dbReference>
<evidence type="ECO:0000256" key="6">
    <source>
        <dbReference type="ARBA" id="ARBA00023136"/>
    </source>
</evidence>
<feature type="transmembrane region" description="Helical" evidence="10">
    <location>
        <begin position="194"/>
        <end position="217"/>
    </location>
</feature>
<keyword evidence="9" id="KW-0807">Transducer</keyword>
<dbReference type="Gene3D" id="1.20.1070.10">
    <property type="entry name" value="Rhodopsin 7-helix transmembrane proteins"/>
    <property type="match status" value="1"/>
</dbReference>
<evidence type="ECO:0000256" key="7">
    <source>
        <dbReference type="ARBA" id="ARBA00023170"/>
    </source>
</evidence>
<protein>
    <recommendedName>
        <fullName evidence="11">G-protein coupled receptors family 1 profile domain-containing protein</fullName>
    </recommendedName>
</protein>
<reference evidence="12" key="2">
    <citation type="submission" date="2025-08" db="UniProtKB">
        <authorList>
            <consortium name="Ensembl"/>
        </authorList>
    </citation>
    <scope>IDENTIFICATION</scope>
</reference>
<dbReference type="PANTHER" id="PTHR10489:SF946">
    <property type="entry name" value="LEUKOTRIENE B4 RECEPTOR 1-LIKE"/>
    <property type="match status" value="1"/>
</dbReference>
<feature type="transmembrane region" description="Helical" evidence="10">
    <location>
        <begin position="317"/>
        <end position="339"/>
    </location>
</feature>
<sequence>MFPNANTNTKSLERFLCKHTNQKHDAIRNTTIIAKRSCAKMTANVFHLLEWGHWVMEIMNQSNSSTSATPGVSASTVTASAVAGICCLVGISGNLAVIVVVARKLKNRDSNFTLKLILNLAVADILSLCTLPVWVHSWLRGWQFGIEACRFFSYVIIGSLYCSVWTVTLMSVQRYLAVLYPRQWLKLRGVGEKLVLSGLWALAAILASPGIVLSDVVGEEKKCRWKYISSGQKAGTLLMETLWGFVIPFAILVSSYCCLHTKVNRSVFFSSQRLTTLVTSIVVTFFIFWSPVHVVNILGVTAALLEHKALDAICETSWGITQALTFINCCINPFLYAFAFRKRKQETEHSGLTQESKI</sequence>
<dbReference type="AlphaFoldDB" id="A0A8C9T1Q7"/>
<keyword evidence="8" id="KW-0325">Glycoprotein</keyword>
<dbReference type="InterPro" id="IPR017452">
    <property type="entry name" value="GPCR_Rhodpsn_7TM"/>
</dbReference>
<proteinExistence type="predicted"/>
<keyword evidence="7" id="KW-0675">Receptor</keyword>
<dbReference type="GO" id="GO:0060326">
    <property type="term" value="P:cell chemotaxis"/>
    <property type="evidence" value="ECO:0007669"/>
    <property type="project" value="TreeGrafter"/>
</dbReference>
<evidence type="ECO:0000256" key="9">
    <source>
        <dbReference type="ARBA" id="ARBA00023224"/>
    </source>
</evidence>
<feature type="transmembrane region" description="Helical" evidence="10">
    <location>
        <begin position="151"/>
        <end position="173"/>
    </location>
</feature>
<dbReference type="GeneTree" id="ENSGT00950000182966"/>
<evidence type="ECO:0000259" key="11">
    <source>
        <dbReference type="PROSITE" id="PS50262"/>
    </source>
</evidence>
<feature type="transmembrane region" description="Helical" evidence="10">
    <location>
        <begin position="280"/>
        <end position="305"/>
    </location>
</feature>
<dbReference type="Proteomes" id="UP000694397">
    <property type="component" value="Chromosome 7"/>
</dbReference>
<evidence type="ECO:0000256" key="1">
    <source>
        <dbReference type="ARBA" id="ARBA00004651"/>
    </source>
</evidence>
<evidence type="ECO:0000313" key="12">
    <source>
        <dbReference type="Ensembl" id="ENSSFOP00015047275.1"/>
    </source>
</evidence>
<keyword evidence="3 10" id="KW-0812">Transmembrane</keyword>
<dbReference type="GO" id="GO:0004974">
    <property type="term" value="F:leukotriene receptor activity"/>
    <property type="evidence" value="ECO:0007669"/>
    <property type="project" value="UniProtKB-ARBA"/>
</dbReference>
<dbReference type="GO" id="GO:0006955">
    <property type="term" value="P:immune response"/>
    <property type="evidence" value="ECO:0007669"/>
    <property type="project" value="TreeGrafter"/>
</dbReference>
<feature type="transmembrane region" description="Helical" evidence="10">
    <location>
        <begin position="237"/>
        <end position="259"/>
    </location>
</feature>
<dbReference type="GO" id="GO:0009897">
    <property type="term" value="C:external side of plasma membrane"/>
    <property type="evidence" value="ECO:0007669"/>
    <property type="project" value="TreeGrafter"/>
</dbReference>
<dbReference type="InterPro" id="IPR050119">
    <property type="entry name" value="CCR1-9-like"/>
</dbReference>